<evidence type="ECO:0000256" key="3">
    <source>
        <dbReference type="ARBA" id="ARBA00023134"/>
    </source>
</evidence>
<comment type="caution">
    <text evidence="4">Lacks conserved residue(s) required for the propagation of feature annotation.</text>
</comment>
<comment type="subunit">
    <text evidence="4">Homodimer. Polymerizes to form a dynamic ring structure in a strictly GTP-dependent manner. Interacts directly with several other division proteins.</text>
</comment>
<evidence type="ECO:0000313" key="9">
    <source>
        <dbReference type="Proteomes" id="UP000053467"/>
    </source>
</evidence>
<feature type="binding site" evidence="4">
    <location>
        <position position="187"/>
    </location>
    <ligand>
        <name>GTP</name>
        <dbReference type="ChEBI" id="CHEBI:37565"/>
    </ligand>
</feature>
<dbReference type="Gene3D" id="3.30.1330.20">
    <property type="entry name" value="Tubulin/FtsZ, C-terminal domain"/>
    <property type="match status" value="1"/>
</dbReference>
<dbReference type="GO" id="GO:0032153">
    <property type="term" value="C:cell division site"/>
    <property type="evidence" value="ECO:0007669"/>
    <property type="project" value="UniProtKB-UniRule"/>
</dbReference>
<dbReference type="NCBIfam" id="TIGR00065">
    <property type="entry name" value="ftsZ"/>
    <property type="match status" value="1"/>
</dbReference>
<dbReference type="GO" id="GO:0005525">
    <property type="term" value="F:GTP binding"/>
    <property type="evidence" value="ECO:0007669"/>
    <property type="project" value="UniProtKB-UniRule"/>
</dbReference>
<dbReference type="GO" id="GO:0051258">
    <property type="term" value="P:protein polymerization"/>
    <property type="evidence" value="ECO:0007669"/>
    <property type="project" value="UniProtKB-UniRule"/>
</dbReference>
<dbReference type="SMART" id="SM00865">
    <property type="entry name" value="Tubulin_C"/>
    <property type="match status" value="1"/>
</dbReference>
<dbReference type="PANTHER" id="PTHR30314">
    <property type="entry name" value="CELL DIVISION PROTEIN FTSZ-RELATED"/>
    <property type="match status" value="1"/>
</dbReference>
<dbReference type="InterPro" id="IPR037103">
    <property type="entry name" value="Tubulin/FtsZ-like_C"/>
</dbReference>
<keyword evidence="4" id="KW-0717">Septation</keyword>
<evidence type="ECO:0000259" key="6">
    <source>
        <dbReference type="SMART" id="SM00864"/>
    </source>
</evidence>
<dbReference type="SMART" id="SM00864">
    <property type="entry name" value="Tubulin"/>
    <property type="match status" value="1"/>
</dbReference>
<dbReference type="InterPro" id="IPR036525">
    <property type="entry name" value="Tubulin/FtsZ_GTPase_sf"/>
</dbReference>
<dbReference type="InterPro" id="IPR018316">
    <property type="entry name" value="Tubulin/FtsZ_2-layer-sand-dom"/>
</dbReference>
<keyword evidence="3 4" id="KW-0342">GTP-binding</keyword>
<evidence type="ECO:0000256" key="5">
    <source>
        <dbReference type="NCBIfam" id="TIGR00065"/>
    </source>
</evidence>
<dbReference type="GO" id="GO:0005737">
    <property type="term" value="C:cytoplasm"/>
    <property type="evidence" value="ECO:0007669"/>
    <property type="project" value="UniProtKB-SubCell"/>
</dbReference>
<feature type="binding site" evidence="4">
    <location>
        <position position="143"/>
    </location>
    <ligand>
        <name>GTP</name>
        <dbReference type="ChEBI" id="CHEBI:37565"/>
    </ligand>
</feature>
<evidence type="ECO:0000256" key="2">
    <source>
        <dbReference type="ARBA" id="ARBA00022741"/>
    </source>
</evidence>
<dbReference type="PRINTS" id="PR00423">
    <property type="entry name" value="CELLDVISFTSZ"/>
</dbReference>
<keyword evidence="4" id="KW-0131">Cell cycle</keyword>
<keyword evidence="2 4" id="KW-0547">Nucleotide-binding</keyword>
<dbReference type="GO" id="GO:0000917">
    <property type="term" value="P:division septum assembly"/>
    <property type="evidence" value="ECO:0007669"/>
    <property type="project" value="UniProtKB-KW"/>
</dbReference>
<comment type="subcellular location">
    <subcellularLocation>
        <location evidence="4">Cytoplasm</location>
    </subcellularLocation>
    <text evidence="4">Assembles at midcell at the inner surface of the cytoplasmic membrane.</text>
</comment>
<feature type="domain" description="Tubulin/FtsZ GTPase" evidence="6">
    <location>
        <begin position="13"/>
        <end position="205"/>
    </location>
</feature>
<dbReference type="Gene3D" id="3.40.50.1440">
    <property type="entry name" value="Tubulin/FtsZ, GTPase domain"/>
    <property type="match status" value="1"/>
</dbReference>
<dbReference type="AlphaFoldDB" id="A0A101I2P1"/>
<dbReference type="InterPro" id="IPR000158">
    <property type="entry name" value="Cell_div_FtsZ"/>
</dbReference>
<accession>A0A101I2P1</accession>
<dbReference type="InterPro" id="IPR003008">
    <property type="entry name" value="Tubulin_FtsZ_GTPase"/>
</dbReference>
<dbReference type="Pfam" id="PF00091">
    <property type="entry name" value="Tubulin"/>
    <property type="match status" value="1"/>
</dbReference>
<organism evidence="8 9">
    <name type="scientific">candidate division TA06 bacterium 34_109</name>
    <dbReference type="NCBI Taxonomy" id="1635277"/>
    <lineage>
        <taxon>Bacteria</taxon>
        <taxon>Bacteria division TA06</taxon>
    </lineage>
</organism>
<dbReference type="CDD" id="cd02201">
    <property type="entry name" value="FtsZ_type1"/>
    <property type="match status" value="1"/>
</dbReference>
<dbReference type="HAMAP" id="MF_00909">
    <property type="entry name" value="FtsZ"/>
    <property type="match status" value="1"/>
</dbReference>
<comment type="function">
    <text evidence="4">Essential cell division protein that forms a contractile ring structure (Z ring) at the future cell division site. The regulation of the ring assembly controls the timing and the location of cell division. One of the functions of the FtsZ ring is to recruit other cell division proteins to the septum to produce a new cell wall between the dividing cells. Binds GTP and shows GTPase activity.</text>
</comment>
<dbReference type="FunFam" id="3.40.50.1440:FF:000001">
    <property type="entry name" value="Cell division protein FtsZ"/>
    <property type="match status" value="1"/>
</dbReference>
<reference evidence="9" key="1">
    <citation type="journal article" date="2015" name="MBio">
        <title>Genome-Resolved Metagenomic Analysis Reveals Roles for Candidate Phyla and Other Microbial Community Members in Biogeochemical Transformations in Oil Reservoirs.</title>
        <authorList>
            <person name="Hu P."/>
            <person name="Tom L."/>
            <person name="Singh A."/>
            <person name="Thomas B.C."/>
            <person name="Baker B.J."/>
            <person name="Piceno Y.M."/>
            <person name="Andersen G.L."/>
            <person name="Banfield J.F."/>
        </authorList>
    </citation>
    <scope>NUCLEOTIDE SEQUENCE [LARGE SCALE GENOMIC DNA]</scope>
</reference>
<dbReference type="PANTHER" id="PTHR30314:SF3">
    <property type="entry name" value="MITOCHONDRIAL DIVISION PROTEIN FSZA"/>
    <property type="match status" value="1"/>
</dbReference>
<dbReference type="Proteomes" id="UP000053467">
    <property type="component" value="Unassembled WGS sequence"/>
</dbReference>
<comment type="similarity">
    <text evidence="1 4">Belongs to the FtsZ family.</text>
</comment>
<dbReference type="SUPFAM" id="SSF52490">
    <property type="entry name" value="Tubulin nucleotide-binding domain-like"/>
    <property type="match status" value="1"/>
</dbReference>
<dbReference type="GO" id="GO:0043093">
    <property type="term" value="P:FtsZ-dependent cytokinesis"/>
    <property type="evidence" value="ECO:0007669"/>
    <property type="project" value="UniProtKB-UniRule"/>
</dbReference>
<sequence length="371" mass="40142">MFMPVNDQIQPAKIKVLGIGGAGGNAVNRMINYKFTGVDFISINTDLQILSLSKAPTKIQIGRSIAKGLGGGGDPEIGKKAAEENKDEIKKALEGSDLVFITAGMGGATGTGASPVVAEISKELGILTIAIVTRPFLFEGKKRNEAANIGIKKLKEIVDTMIVVPNEKLKMICDRSTPLNMLFESADNVLYQATKGISDVITRPGYINRDFADVRSIMSHRGDAIIGVGSAKGDDKGASAAQIALDCPILEDASIDKASAILLSITGPERLAWGDVEDAIEIIKKRTNNNDINLTWGVIYDNNIEDEVRITIVATGINSNIEKKPEKAEALELFSENKDVKESFEDKFTVKRNYSKEEDIEKPAFLRRASD</sequence>
<feature type="domain" description="Tubulin/FtsZ 2-layer sandwich" evidence="7">
    <location>
        <begin position="207"/>
        <end position="326"/>
    </location>
</feature>
<evidence type="ECO:0000256" key="1">
    <source>
        <dbReference type="ARBA" id="ARBA00009690"/>
    </source>
</evidence>
<dbReference type="Pfam" id="PF12327">
    <property type="entry name" value="FtsZ_C"/>
    <property type="match status" value="1"/>
</dbReference>
<feature type="binding site" evidence="4">
    <location>
        <position position="139"/>
    </location>
    <ligand>
        <name>GTP</name>
        <dbReference type="ChEBI" id="CHEBI:37565"/>
    </ligand>
</feature>
<gene>
    <name evidence="4" type="primary">ftsZ</name>
    <name evidence="8" type="ORF">XE03_0421</name>
</gene>
<dbReference type="InterPro" id="IPR024757">
    <property type="entry name" value="FtsZ_C"/>
</dbReference>
<dbReference type="InterPro" id="IPR045061">
    <property type="entry name" value="FtsZ/CetZ"/>
</dbReference>
<keyword evidence="4 8" id="KW-0132">Cell division</keyword>
<dbReference type="EMBL" id="LGGX01000002">
    <property type="protein sequence ID" value="KUK87902.1"/>
    <property type="molecule type" value="Genomic_DNA"/>
</dbReference>
<feature type="binding site" evidence="4">
    <location>
        <begin position="21"/>
        <end position="25"/>
    </location>
    <ligand>
        <name>GTP</name>
        <dbReference type="ChEBI" id="CHEBI:37565"/>
    </ligand>
</feature>
<evidence type="ECO:0000313" key="8">
    <source>
        <dbReference type="EMBL" id="KUK87902.1"/>
    </source>
</evidence>
<protein>
    <recommendedName>
        <fullName evidence="4 5">Cell division protein FtsZ</fullName>
    </recommendedName>
</protein>
<proteinExistence type="inferred from homology"/>
<keyword evidence="4" id="KW-0963">Cytoplasm</keyword>
<name>A0A101I2P1_UNCT6</name>
<comment type="caution">
    <text evidence="8">The sequence shown here is derived from an EMBL/GenBank/DDBJ whole genome shotgun (WGS) entry which is preliminary data.</text>
</comment>
<dbReference type="SUPFAM" id="SSF55307">
    <property type="entry name" value="Tubulin C-terminal domain-like"/>
    <property type="match status" value="1"/>
</dbReference>
<evidence type="ECO:0000256" key="4">
    <source>
        <dbReference type="HAMAP-Rule" id="MF_00909"/>
    </source>
</evidence>
<dbReference type="InterPro" id="IPR008280">
    <property type="entry name" value="Tub_FtsZ_C"/>
</dbReference>
<dbReference type="GO" id="GO:0003924">
    <property type="term" value="F:GTPase activity"/>
    <property type="evidence" value="ECO:0007669"/>
    <property type="project" value="UniProtKB-UniRule"/>
</dbReference>
<dbReference type="PATRIC" id="fig|1635277.3.peg.429"/>
<evidence type="ECO:0000259" key="7">
    <source>
        <dbReference type="SMART" id="SM00865"/>
    </source>
</evidence>